<gene>
    <name evidence="2" type="ORF">HZU72_16910</name>
</gene>
<feature type="transmembrane region" description="Helical" evidence="1">
    <location>
        <begin position="515"/>
        <end position="535"/>
    </location>
</feature>
<evidence type="ECO:0008006" key="4">
    <source>
        <dbReference type="Google" id="ProtNLM"/>
    </source>
</evidence>
<dbReference type="EMBL" id="JACCGK010000015">
    <property type="protein sequence ID" value="NYT74095.1"/>
    <property type="molecule type" value="Genomic_DNA"/>
</dbReference>
<feature type="transmembrane region" description="Helical" evidence="1">
    <location>
        <begin position="383"/>
        <end position="404"/>
    </location>
</feature>
<feature type="transmembrane region" description="Helical" evidence="1">
    <location>
        <begin position="357"/>
        <end position="377"/>
    </location>
</feature>
<sequence length="636" mass="70318">MEPMVEQLKGPYIAPRLTLRVGVTGHRPHKLEGVDTSRLHARASEVLHYLSSVTRSLQEKNDALGGAAPFSPESPDLRLATSIAEGADQIVTDAAVDAGYNLNLILPFPRASYAQDFEGAALEKFQRTFDHNAVQSCTELDLGDMPDGRNDGYLAAGHLMLAHSDVLVAIWDQKAADGLGGSAEIVNDARQRGIITVLITLEGELKLWKVPDTAVDLLEDGEWQALNLSSEATPVSLALAEQIEEHLALPEQVYSAHDTPSFAAGLRRFKGEKFHPHCWAFGYNLLRWAFLPERRFSLQVDNGLTRECQQAWIETHQAAENIGGATFRNHLDLHLRARWLGADNLAIHYSHLFRSAYIANFTLAAVAVLVGLLAVFFWESKAAKAICVLVELIIIGTILMTTWLGHRGQWRDRWLDYRSLAEALRPARLPLLMGSSPIRPSNNIGGTPTQTWIAWYVRASLRGITPPTAVIDQCALQAAIDVTLSEEIDSQLSYHRENAGLLHLLDHRLERAAEVALWATIASGTVYLLAFALYVQGWQLAADFYKPLATLLGATLPVVGAAIFGIRATGDFRSSAQQSLRMVSELEQLARSLKARRGSPDRQSVRRLLGQVSLTLSDDLRIWRLIYSERELTPGF</sequence>
<keyword evidence="1" id="KW-0812">Transmembrane</keyword>
<organism evidence="2 3">
    <name type="scientific">Vreelandella sedimenti</name>
    <dbReference type="NCBI Taxonomy" id="2729618"/>
    <lineage>
        <taxon>Bacteria</taxon>
        <taxon>Pseudomonadati</taxon>
        <taxon>Pseudomonadota</taxon>
        <taxon>Gammaproteobacteria</taxon>
        <taxon>Oceanospirillales</taxon>
        <taxon>Halomonadaceae</taxon>
        <taxon>Vreelandella</taxon>
    </lineage>
</organism>
<dbReference type="RefSeq" id="WP_180094173.1">
    <property type="nucleotide sequence ID" value="NZ_CAXAZJ010000018.1"/>
</dbReference>
<evidence type="ECO:0000313" key="2">
    <source>
        <dbReference type="EMBL" id="NYT74095.1"/>
    </source>
</evidence>
<dbReference type="AlphaFoldDB" id="A0A7Z0N9J6"/>
<feature type="transmembrane region" description="Helical" evidence="1">
    <location>
        <begin position="547"/>
        <end position="566"/>
    </location>
</feature>
<protein>
    <recommendedName>
        <fullName evidence="4">DUF4231 domain-containing protein</fullName>
    </recommendedName>
</protein>
<keyword evidence="1" id="KW-1133">Transmembrane helix</keyword>
<dbReference type="Gene3D" id="3.40.50.450">
    <property type="match status" value="1"/>
</dbReference>
<evidence type="ECO:0000256" key="1">
    <source>
        <dbReference type="SAM" id="Phobius"/>
    </source>
</evidence>
<keyword evidence="1" id="KW-0472">Membrane</keyword>
<evidence type="ECO:0000313" key="3">
    <source>
        <dbReference type="Proteomes" id="UP000520876"/>
    </source>
</evidence>
<proteinExistence type="predicted"/>
<name>A0A7Z0N9J6_9GAMM</name>
<comment type="caution">
    <text evidence="2">The sequence shown here is derived from an EMBL/GenBank/DDBJ whole genome shotgun (WGS) entry which is preliminary data.</text>
</comment>
<keyword evidence="3" id="KW-1185">Reference proteome</keyword>
<dbReference type="Proteomes" id="UP000520876">
    <property type="component" value="Unassembled WGS sequence"/>
</dbReference>
<accession>A0A7Z0N9J6</accession>
<reference evidence="2 3" key="1">
    <citation type="submission" date="2020-07" db="EMBL/GenBank/DDBJ databases">
        <title>Halomonas sp. QX-2 draft genome sequence.</title>
        <authorList>
            <person name="Qiu X."/>
        </authorList>
    </citation>
    <scope>NUCLEOTIDE SEQUENCE [LARGE SCALE GENOMIC DNA]</scope>
    <source>
        <strain evidence="2 3">QX-2</strain>
    </source>
</reference>